<evidence type="ECO:0000313" key="1">
    <source>
        <dbReference type="EMBL" id="UNH30338.1"/>
    </source>
</evidence>
<name>A0A9Q8PZW7_9GAMM</name>
<proteinExistence type="predicted"/>
<dbReference type="AlphaFoldDB" id="A0A9Q8PZW7"/>
<dbReference type="GeneID" id="79718272"/>
<protein>
    <submittedName>
        <fullName evidence="1">Uncharacterized protein</fullName>
    </submittedName>
</protein>
<evidence type="ECO:0000313" key="2">
    <source>
        <dbReference type="Proteomes" id="UP000829116"/>
    </source>
</evidence>
<dbReference type="Proteomes" id="UP000829116">
    <property type="component" value="Chromosome"/>
</dbReference>
<dbReference type="RefSeq" id="WP_156170979.1">
    <property type="nucleotide sequence ID" value="NZ_CAWMFK010000018.1"/>
</dbReference>
<gene>
    <name evidence="1" type="ORF">MNY72_13460</name>
</gene>
<organism evidence="1 2">
    <name type="scientific">Moellerella wisconsensis</name>
    <dbReference type="NCBI Taxonomy" id="158849"/>
    <lineage>
        <taxon>Bacteria</taxon>
        <taxon>Pseudomonadati</taxon>
        <taxon>Pseudomonadota</taxon>
        <taxon>Gammaproteobacteria</taxon>
        <taxon>Enterobacterales</taxon>
        <taxon>Morganellaceae</taxon>
        <taxon>Moellerella</taxon>
    </lineage>
</organism>
<dbReference type="EMBL" id="CP093245">
    <property type="protein sequence ID" value="UNH30338.1"/>
    <property type="molecule type" value="Genomic_DNA"/>
</dbReference>
<sequence>MKTCSCNPHCPILGKWWLAINGLKQKLRFKLSYLPNLWQHIPVILHAVGALSMAAITAKQQ</sequence>
<reference evidence="1" key="1">
    <citation type="submission" date="2022-03" db="EMBL/GenBank/DDBJ databases">
        <title>ESBL-producing Moellerella wisconsensis and Escherichia marmotae isolated from wild game meat.</title>
        <authorList>
            <person name="Biggel M."/>
        </authorList>
    </citation>
    <scope>NUCLEOTIDE SEQUENCE</scope>
    <source>
        <strain evidence="1">W51</strain>
    </source>
</reference>
<accession>A0A9Q8PZW7</accession>